<dbReference type="Gene3D" id="3.30.465.10">
    <property type="match status" value="1"/>
</dbReference>
<dbReference type="InterPro" id="IPR005170">
    <property type="entry name" value="Transptr-assoc_dom"/>
</dbReference>
<dbReference type="SUPFAM" id="SSF54631">
    <property type="entry name" value="CBS-domain pair"/>
    <property type="match status" value="1"/>
</dbReference>
<accession>A0ABU0FE30</accession>
<evidence type="ECO:0000256" key="1">
    <source>
        <dbReference type="ARBA" id="ARBA00006446"/>
    </source>
</evidence>
<proteinExistence type="inferred from homology"/>
<keyword evidence="2" id="KW-0677">Repeat</keyword>
<evidence type="ECO:0000313" key="7">
    <source>
        <dbReference type="EMBL" id="MDQ0392567.1"/>
    </source>
</evidence>
<dbReference type="InterPro" id="IPR044751">
    <property type="entry name" value="Ion_transp-like_CBS"/>
</dbReference>
<keyword evidence="8" id="KW-1185">Reference proteome</keyword>
<dbReference type="InterPro" id="IPR000644">
    <property type="entry name" value="CBS_dom"/>
</dbReference>
<dbReference type="InterPro" id="IPR046342">
    <property type="entry name" value="CBS_dom_sf"/>
</dbReference>
<reference evidence="7 8" key="1">
    <citation type="submission" date="2023-07" db="EMBL/GenBank/DDBJ databases">
        <title>Genomic Encyclopedia of Type Strains, Phase IV (KMG-IV): sequencing the most valuable type-strain genomes for metagenomic binning, comparative biology and taxonomic classification.</title>
        <authorList>
            <person name="Goeker M."/>
        </authorList>
    </citation>
    <scope>NUCLEOTIDE SEQUENCE [LARGE SCALE GENOMIC DNA]</scope>
    <source>
        <strain evidence="7 8">DSM 5896</strain>
    </source>
</reference>
<dbReference type="InterPro" id="IPR036318">
    <property type="entry name" value="FAD-bd_PCMH-like_sf"/>
</dbReference>
<name>A0ABU0FE30_9HYPH</name>
<dbReference type="SMART" id="SM00116">
    <property type="entry name" value="CBS"/>
    <property type="match status" value="2"/>
</dbReference>
<organism evidence="7 8">
    <name type="scientific">Labrys monachus</name>
    <dbReference type="NCBI Taxonomy" id="217067"/>
    <lineage>
        <taxon>Bacteria</taxon>
        <taxon>Pseudomonadati</taxon>
        <taxon>Pseudomonadota</taxon>
        <taxon>Alphaproteobacteria</taxon>
        <taxon>Hyphomicrobiales</taxon>
        <taxon>Xanthobacteraceae</taxon>
        <taxon>Labrys</taxon>
    </lineage>
</organism>
<evidence type="ECO:0000256" key="5">
    <source>
        <dbReference type="SAM" id="MobiDB-lite"/>
    </source>
</evidence>
<feature type="compositionally biased region" description="Low complexity" evidence="5">
    <location>
        <begin position="369"/>
        <end position="378"/>
    </location>
</feature>
<evidence type="ECO:0000256" key="4">
    <source>
        <dbReference type="PROSITE-ProRule" id="PRU00703"/>
    </source>
</evidence>
<dbReference type="SUPFAM" id="SSF56176">
    <property type="entry name" value="FAD-binding/transporter-associated domain-like"/>
    <property type="match status" value="1"/>
</dbReference>
<comment type="caution">
    <text evidence="7">The sequence shown here is derived from an EMBL/GenBank/DDBJ whole genome shotgun (WGS) entry which is preliminary data.</text>
</comment>
<dbReference type="SMART" id="SM01091">
    <property type="entry name" value="CorC_HlyC"/>
    <property type="match status" value="1"/>
</dbReference>
<dbReference type="Pfam" id="PF00571">
    <property type="entry name" value="CBS"/>
    <property type="match status" value="2"/>
</dbReference>
<dbReference type="PANTHER" id="PTHR22777:SF27">
    <property type="entry name" value="MAGNESIUM AND COBALT EFFLUX PROTEIN CORC"/>
    <property type="match status" value="1"/>
</dbReference>
<dbReference type="EMBL" id="JAUSVK010000001">
    <property type="protein sequence ID" value="MDQ0392567.1"/>
    <property type="molecule type" value="Genomic_DNA"/>
</dbReference>
<feature type="domain" description="CBS" evidence="6">
    <location>
        <begin position="177"/>
        <end position="237"/>
    </location>
</feature>
<gene>
    <name evidence="7" type="ORF">J3R73_002359</name>
</gene>
<dbReference type="Proteomes" id="UP001237448">
    <property type="component" value="Unassembled WGS sequence"/>
</dbReference>
<dbReference type="InterPro" id="IPR016169">
    <property type="entry name" value="FAD-bd_PCMH_sub2"/>
</dbReference>
<evidence type="ECO:0000313" key="8">
    <source>
        <dbReference type="Proteomes" id="UP001237448"/>
    </source>
</evidence>
<dbReference type="CDD" id="cd04590">
    <property type="entry name" value="CBS_pair_CorC_HlyC_assoc"/>
    <property type="match status" value="1"/>
</dbReference>
<keyword evidence="3 4" id="KW-0129">CBS domain</keyword>
<evidence type="ECO:0000259" key="6">
    <source>
        <dbReference type="PROSITE" id="PS51371"/>
    </source>
</evidence>
<feature type="compositionally biased region" description="Basic and acidic residues" evidence="5">
    <location>
        <begin position="351"/>
        <end position="367"/>
    </location>
</feature>
<dbReference type="Pfam" id="PF03471">
    <property type="entry name" value="CorC_HlyC"/>
    <property type="match status" value="1"/>
</dbReference>
<protein>
    <submittedName>
        <fullName evidence="7">CBS domain containing-hemolysin-like protein</fullName>
    </submittedName>
</protein>
<comment type="similarity">
    <text evidence="1">Belongs to the UPF0053 family. Hemolysin C subfamily.</text>
</comment>
<feature type="region of interest" description="Disordered" evidence="5">
    <location>
        <begin position="348"/>
        <end position="395"/>
    </location>
</feature>
<evidence type="ECO:0000256" key="3">
    <source>
        <dbReference type="ARBA" id="ARBA00023122"/>
    </source>
</evidence>
<feature type="domain" description="CBS" evidence="6">
    <location>
        <begin position="81"/>
        <end position="140"/>
    </location>
</feature>
<dbReference type="RefSeq" id="WP_307426644.1">
    <property type="nucleotide sequence ID" value="NZ_JAUSVK010000001.1"/>
</dbReference>
<evidence type="ECO:0000256" key="2">
    <source>
        <dbReference type="ARBA" id="ARBA00022737"/>
    </source>
</evidence>
<dbReference type="Gene3D" id="3.10.580.10">
    <property type="entry name" value="CBS-domain"/>
    <property type="match status" value="1"/>
</dbReference>
<dbReference type="PROSITE" id="PS51371">
    <property type="entry name" value="CBS"/>
    <property type="match status" value="2"/>
</dbReference>
<sequence>MSDNNDRSPGGSAALQENHGEGLFERIKLALGIKSHPSIREDLADALEDSRANEDSGFSPEERAMLKNILSLRGKRVDDVMVPRADIVAVPLDISLAELLKVFQTAGHSRLPVYNETLDDPRGMVHIRDFVAWLASRAAIAARRSRKGRNGEAAKDVPPLALGNITLTTPLSSVKSLIRDVLFVPPSMPAIDLLAKMQTMRTQLALVIDEYGGTDGLVSMEDIVEIVIGDIEDEHDEDEADMIVASGDGTFTADARADLDDIARTIGVDMHIEDIEADVDTLGGLLVTMAGRVPVRGEIMQGPGALEFEILDADPRRVKRVRIHTTGNSAPRMREDRRLANNAVLLLPAPREAEDGTRPAAVSRDDAPEAAAAAPGDLPLDDALRPGRTGTDGAT</sequence>
<dbReference type="PANTHER" id="PTHR22777">
    <property type="entry name" value="HEMOLYSIN-RELATED"/>
    <property type="match status" value="1"/>
</dbReference>